<evidence type="ECO:0000313" key="2">
    <source>
        <dbReference type="Proteomes" id="UP000078046"/>
    </source>
</evidence>
<gene>
    <name evidence="1" type="ORF">A3Q56_08327</name>
</gene>
<dbReference type="AlphaFoldDB" id="A0A177APQ3"/>
<dbReference type="InterPro" id="IPR029053">
    <property type="entry name" value="Viral_coat"/>
</dbReference>
<name>A0A177APQ3_9BILA</name>
<accession>A0A177APQ3</accession>
<organism evidence="1 2">
    <name type="scientific">Intoshia linei</name>
    <dbReference type="NCBI Taxonomy" id="1819745"/>
    <lineage>
        <taxon>Eukaryota</taxon>
        <taxon>Metazoa</taxon>
        <taxon>Spiralia</taxon>
        <taxon>Lophotrochozoa</taxon>
        <taxon>Mesozoa</taxon>
        <taxon>Orthonectida</taxon>
        <taxon>Rhopaluridae</taxon>
        <taxon>Intoshia</taxon>
    </lineage>
</organism>
<protein>
    <submittedName>
        <fullName evidence="1">Uncharacterized protein</fullName>
    </submittedName>
</protein>
<dbReference type="Gene3D" id="2.60.120.20">
    <property type="match status" value="2"/>
</dbReference>
<evidence type="ECO:0000313" key="1">
    <source>
        <dbReference type="EMBL" id="OAF63968.1"/>
    </source>
</evidence>
<keyword evidence="2" id="KW-1185">Reference proteome</keyword>
<reference evidence="1 2" key="1">
    <citation type="submission" date="2016-04" db="EMBL/GenBank/DDBJ databases">
        <title>The genome of Intoshia linei affirms orthonectids as highly simplified spiralians.</title>
        <authorList>
            <person name="Mikhailov K.V."/>
            <person name="Slusarev G.S."/>
            <person name="Nikitin M.A."/>
            <person name="Logacheva M.D."/>
            <person name="Penin A."/>
            <person name="Aleoshin V."/>
            <person name="Panchin Y.V."/>
        </authorList>
    </citation>
    <scope>NUCLEOTIDE SEQUENCE [LARGE SCALE GENOMIC DNA]</scope>
    <source>
        <strain evidence="1">Intl2013</strain>
        <tissue evidence="1">Whole animal</tissue>
    </source>
</reference>
<dbReference type="SUPFAM" id="SSF88633">
    <property type="entry name" value="Positive stranded ssRNA viruses"/>
    <property type="match status" value="2"/>
</dbReference>
<comment type="caution">
    <text evidence="1">The sequence shown here is derived from an EMBL/GenBank/DDBJ whole genome shotgun (WGS) entry which is preliminary data.</text>
</comment>
<sequence>MPMEVKKITDNISYVRRTPETRDWSMQKLCQTLLECAFYEFFQRGEHVYNQQLNEFSDFIVKYDFQKIDYNTILMKYMQGNKRPIGSEFVLDPSFGYLENSTLVTTGQSANIDQTQIGIIEKTMKSENLTKFVELEGDLPTITASALLTLDASFEWGREYSQSLKRFFLLKTITLDHTDPTSTPFVRMNPTMLLLNQSYIRDRLFQARAGITIEYHQSDWSPYDHVSTASQCPHQVIPITQGPPVTYICKWHYPLNWIGTHCEITEPPQDLTSNLISDVSKFCHFDLYKLTPIQPSDLDAPQILIWARFSNVRLFGYLGQTGLLYNDFSEVGLATAIAWGQSDSGISEEESEADDVDRQIARLMEIDKALQLITSDSESSMVTEEYLLHLAYGHSAKKEKEEMTGTWTQTFFSILGDITTFVGHAFNFISLAASLGFSHPRSESGPALFARNAYSTSHSVGISNALTLSYRADDKQSPIEIKKENMSIELLAKFQCSSVFTPAGYLAQYFACARSGVKLYFHFSASAIIAARVAIFATPSYSYLAMNYLKVTRTIDVQGYMEEMDLPYFRHSAYSGLRPVWKVEVQLISDIVSPEAASIRPILLAVWVSFPALELAIPSV</sequence>
<dbReference type="Proteomes" id="UP000078046">
    <property type="component" value="Unassembled WGS sequence"/>
</dbReference>
<proteinExistence type="predicted"/>
<dbReference type="EMBL" id="LWCA01002284">
    <property type="protein sequence ID" value="OAF63968.1"/>
    <property type="molecule type" value="Genomic_DNA"/>
</dbReference>